<dbReference type="InterPro" id="IPR029058">
    <property type="entry name" value="AB_hydrolase_fold"/>
</dbReference>
<feature type="domain" description="AB hydrolase-1" evidence="1">
    <location>
        <begin position="15"/>
        <end position="223"/>
    </location>
</feature>
<dbReference type="SUPFAM" id="SSF53474">
    <property type="entry name" value="alpha/beta-Hydrolases"/>
    <property type="match status" value="1"/>
</dbReference>
<protein>
    <submittedName>
        <fullName evidence="2">Alpha/beta hydrolase</fullName>
    </submittedName>
</protein>
<evidence type="ECO:0000313" key="2">
    <source>
        <dbReference type="EMBL" id="NHC15438.1"/>
    </source>
</evidence>
<accession>A0ABX0H1X2</accession>
<name>A0ABX0H1X2_9ACTN</name>
<keyword evidence="2" id="KW-0378">Hydrolase</keyword>
<evidence type="ECO:0000259" key="1">
    <source>
        <dbReference type="Pfam" id="PF12697"/>
    </source>
</evidence>
<dbReference type="Gene3D" id="3.40.50.1820">
    <property type="entry name" value="alpha/beta hydrolase"/>
    <property type="match status" value="1"/>
</dbReference>
<sequence>MRALESGPGTASLSVVLLPGLGALGYLLPTVRAVASLGGRCVLLDLPGFGSRRPRPCPPTVEGIASATAQLLRARPGAGRLVLAGHSTGAQAALHAALLLQEDAAPAALVLAGPTVAPGQRSLLRLAARAPLAYRRDSPRELVVAPDYVRGGRAVLELVRSAVADRPEEAIARLRVPVTLTAGRHDAFAPAWWRRELVRAAGPRARDVELPGSHNNPWTRPWELAAVLAGAGA</sequence>
<reference evidence="2 3" key="1">
    <citation type="submission" date="2020-03" db="EMBL/GenBank/DDBJ databases">
        <title>Two novel Motilibacter sp.</title>
        <authorList>
            <person name="Liu S."/>
        </authorList>
    </citation>
    <scope>NUCLEOTIDE SEQUENCE [LARGE SCALE GENOMIC DNA]</scope>
    <source>
        <strain evidence="2 3">E257</strain>
    </source>
</reference>
<proteinExistence type="predicted"/>
<organism evidence="2 3">
    <name type="scientific">Motilibacter deserti</name>
    <dbReference type="NCBI Taxonomy" id="2714956"/>
    <lineage>
        <taxon>Bacteria</taxon>
        <taxon>Bacillati</taxon>
        <taxon>Actinomycetota</taxon>
        <taxon>Actinomycetes</taxon>
        <taxon>Motilibacterales</taxon>
        <taxon>Motilibacteraceae</taxon>
        <taxon>Motilibacter</taxon>
    </lineage>
</organism>
<dbReference type="GO" id="GO:0016787">
    <property type="term" value="F:hydrolase activity"/>
    <property type="evidence" value="ECO:0007669"/>
    <property type="project" value="UniProtKB-KW"/>
</dbReference>
<keyword evidence="3" id="KW-1185">Reference proteome</keyword>
<dbReference type="InterPro" id="IPR000073">
    <property type="entry name" value="AB_hydrolase_1"/>
</dbReference>
<comment type="caution">
    <text evidence="2">The sequence shown here is derived from an EMBL/GenBank/DDBJ whole genome shotgun (WGS) entry which is preliminary data.</text>
</comment>
<dbReference type="Pfam" id="PF12697">
    <property type="entry name" value="Abhydrolase_6"/>
    <property type="match status" value="1"/>
</dbReference>
<gene>
    <name evidence="2" type="ORF">G9H71_16790</name>
</gene>
<evidence type="ECO:0000313" key="3">
    <source>
        <dbReference type="Proteomes" id="UP000800981"/>
    </source>
</evidence>
<dbReference type="Proteomes" id="UP000800981">
    <property type="component" value="Unassembled WGS sequence"/>
</dbReference>
<dbReference type="RefSeq" id="WP_166283840.1">
    <property type="nucleotide sequence ID" value="NZ_JAANNP010000030.1"/>
</dbReference>
<dbReference type="EMBL" id="JAANNP010000030">
    <property type="protein sequence ID" value="NHC15438.1"/>
    <property type="molecule type" value="Genomic_DNA"/>
</dbReference>